<keyword evidence="1" id="KW-0472">Membrane</keyword>
<protein>
    <recommendedName>
        <fullName evidence="4">Sporulation protein YjcZ</fullName>
    </recommendedName>
</protein>
<evidence type="ECO:0000313" key="3">
    <source>
        <dbReference type="Proteomes" id="UP001575622"/>
    </source>
</evidence>
<proteinExistence type="predicted"/>
<dbReference type="EMBL" id="JBHDLN010000010">
    <property type="protein sequence ID" value="MFB0844469.1"/>
    <property type="molecule type" value="Genomic_DNA"/>
</dbReference>
<accession>A0ABV4V558</accession>
<keyword evidence="1" id="KW-0812">Transmembrane</keyword>
<evidence type="ECO:0000313" key="2">
    <source>
        <dbReference type="EMBL" id="MFB0844469.1"/>
    </source>
</evidence>
<keyword evidence="1" id="KW-1133">Transmembrane helix</keyword>
<sequence>MPTAISPSYVAPTSNYPAANVHNLNEINVFFPKKKKRRHHFYPWFGCGTSTGIILVLFILLVIVLRSKHRHHC</sequence>
<comment type="caution">
    <text evidence="2">The sequence shown here is derived from an EMBL/GenBank/DDBJ whole genome shotgun (WGS) entry which is preliminary data.</text>
</comment>
<gene>
    <name evidence="2" type="ORF">ACEU3E_19965</name>
</gene>
<keyword evidence="3" id="KW-1185">Reference proteome</keyword>
<organism evidence="2 3">
    <name type="scientific">Paenibacillus oleatilyticus</name>
    <dbReference type="NCBI Taxonomy" id="2594886"/>
    <lineage>
        <taxon>Bacteria</taxon>
        <taxon>Bacillati</taxon>
        <taxon>Bacillota</taxon>
        <taxon>Bacilli</taxon>
        <taxon>Bacillales</taxon>
        <taxon>Paenibacillaceae</taxon>
        <taxon>Paenibacillus</taxon>
    </lineage>
</organism>
<name>A0ABV4V558_9BACL</name>
<evidence type="ECO:0000256" key="1">
    <source>
        <dbReference type="SAM" id="Phobius"/>
    </source>
</evidence>
<evidence type="ECO:0008006" key="4">
    <source>
        <dbReference type="Google" id="ProtNLM"/>
    </source>
</evidence>
<dbReference type="RefSeq" id="WP_373954421.1">
    <property type="nucleotide sequence ID" value="NZ_JBHDLN010000010.1"/>
</dbReference>
<feature type="transmembrane region" description="Helical" evidence="1">
    <location>
        <begin position="41"/>
        <end position="65"/>
    </location>
</feature>
<dbReference type="Proteomes" id="UP001575622">
    <property type="component" value="Unassembled WGS sequence"/>
</dbReference>
<reference evidence="2 3" key="1">
    <citation type="submission" date="2024-09" db="EMBL/GenBank/DDBJ databases">
        <authorList>
            <person name="Makale K.P.P."/>
            <person name="Makhzoum A."/>
            <person name="Rantong G."/>
            <person name="Rahube T.O."/>
        </authorList>
    </citation>
    <scope>NUCLEOTIDE SEQUENCE [LARGE SCALE GENOMIC DNA]</scope>
    <source>
        <strain evidence="2 3">KM_D13</strain>
    </source>
</reference>